<dbReference type="Proteomes" id="UP000530514">
    <property type="component" value="Unassembled WGS sequence"/>
</dbReference>
<dbReference type="OrthoDB" id="2066958at2"/>
<protein>
    <submittedName>
        <fullName evidence="1">Uncharacterized protein</fullName>
    </submittedName>
</protein>
<gene>
    <name evidence="1" type="ORF">H1164_18015</name>
</gene>
<dbReference type="EMBL" id="JACEIP010000067">
    <property type="protein sequence ID" value="MBA4544707.1"/>
    <property type="molecule type" value="Genomic_DNA"/>
</dbReference>
<accession>A0A7W2AIX5</accession>
<organism evidence="1 2">
    <name type="scientific">Thermoactinomyces daqus</name>
    <dbReference type="NCBI Taxonomy" id="1329516"/>
    <lineage>
        <taxon>Bacteria</taxon>
        <taxon>Bacillati</taxon>
        <taxon>Bacillota</taxon>
        <taxon>Bacilli</taxon>
        <taxon>Bacillales</taxon>
        <taxon>Thermoactinomycetaceae</taxon>
        <taxon>Thermoactinomyces</taxon>
    </lineage>
</organism>
<keyword evidence="2" id="KW-1185">Reference proteome</keyword>
<name>A0A7W2AIX5_9BACL</name>
<sequence>MSLPAEFIQIDLFSIPEKQESKKARHRKTKETIYHCDKCGKSVVMNIPAIVIICGCGRKMKQEEFD</sequence>
<evidence type="ECO:0000313" key="2">
    <source>
        <dbReference type="Proteomes" id="UP000530514"/>
    </source>
</evidence>
<dbReference type="RefSeq" id="WP_033102002.1">
    <property type="nucleotide sequence ID" value="NZ_JACEIP010000067.1"/>
</dbReference>
<reference evidence="1 2" key="1">
    <citation type="submission" date="2020-07" db="EMBL/GenBank/DDBJ databases">
        <authorList>
            <person name="Feng H."/>
        </authorList>
    </citation>
    <scope>NUCLEOTIDE SEQUENCE [LARGE SCALE GENOMIC DNA]</scope>
    <source>
        <strain evidence="2">s-11</strain>
    </source>
</reference>
<dbReference type="AlphaFoldDB" id="A0A7W2AIX5"/>
<proteinExistence type="predicted"/>
<comment type="caution">
    <text evidence="1">The sequence shown here is derived from an EMBL/GenBank/DDBJ whole genome shotgun (WGS) entry which is preliminary data.</text>
</comment>
<evidence type="ECO:0000313" key="1">
    <source>
        <dbReference type="EMBL" id="MBA4544707.1"/>
    </source>
</evidence>